<accession>A0A328E573</accession>
<evidence type="ECO:0000313" key="1">
    <source>
        <dbReference type="EMBL" id="RAL51581.1"/>
    </source>
</evidence>
<dbReference type="EMBL" id="NQVE01000050">
    <property type="protein sequence ID" value="RAL51581.1"/>
    <property type="molecule type" value="Genomic_DNA"/>
</dbReference>
<name>A0A328E573_9ASTE</name>
<protein>
    <submittedName>
        <fullName evidence="1">Uncharacterized protein</fullName>
    </submittedName>
</protein>
<keyword evidence="2" id="KW-1185">Reference proteome</keyword>
<sequence length="121" mass="13471">MGALTCLSLTGKEVTTIITMGDPIVAAVEDVRLAGMISHISTRGHRRTTFHCTVAHLRLGDYQHCVRHRLQLRVITNDVPHNDYNSGNVNMNTELMSLCKKEIQKKEPTELEAILTDFGVA</sequence>
<dbReference type="Proteomes" id="UP000249390">
    <property type="component" value="Unassembled WGS sequence"/>
</dbReference>
<proteinExistence type="predicted"/>
<evidence type="ECO:0000313" key="2">
    <source>
        <dbReference type="Proteomes" id="UP000249390"/>
    </source>
</evidence>
<organism evidence="1 2">
    <name type="scientific">Cuscuta australis</name>
    <dbReference type="NCBI Taxonomy" id="267555"/>
    <lineage>
        <taxon>Eukaryota</taxon>
        <taxon>Viridiplantae</taxon>
        <taxon>Streptophyta</taxon>
        <taxon>Embryophyta</taxon>
        <taxon>Tracheophyta</taxon>
        <taxon>Spermatophyta</taxon>
        <taxon>Magnoliopsida</taxon>
        <taxon>eudicotyledons</taxon>
        <taxon>Gunneridae</taxon>
        <taxon>Pentapetalae</taxon>
        <taxon>asterids</taxon>
        <taxon>lamiids</taxon>
        <taxon>Solanales</taxon>
        <taxon>Convolvulaceae</taxon>
        <taxon>Cuscuteae</taxon>
        <taxon>Cuscuta</taxon>
        <taxon>Cuscuta subgen. Grammica</taxon>
        <taxon>Cuscuta sect. Cleistogrammica</taxon>
    </lineage>
</organism>
<gene>
    <name evidence="1" type="ORF">DM860_011083</name>
</gene>
<comment type="caution">
    <text evidence="1">The sequence shown here is derived from an EMBL/GenBank/DDBJ whole genome shotgun (WGS) entry which is preliminary data.</text>
</comment>
<dbReference type="AlphaFoldDB" id="A0A328E573"/>
<reference evidence="1 2" key="1">
    <citation type="submission" date="2018-06" db="EMBL/GenBank/DDBJ databases">
        <title>The Genome of Cuscuta australis (Dodder) Provides Insight into the Evolution of Plant Parasitism.</title>
        <authorList>
            <person name="Liu H."/>
        </authorList>
    </citation>
    <scope>NUCLEOTIDE SEQUENCE [LARGE SCALE GENOMIC DNA]</scope>
    <source>
        <strain evidence="2">cv. Yunnan</strain>
        <tissue evidence="1">Vines</tissue>
    </source>
</reference>